<proteinExistence type="predicted"/>
<evidence type="ECO:0000313" key="2">
    <source>
        <dbReference type="Proteomes" id="UP000001203"/>
    </source>
</evidence>
<organism evidence="1 2">
    <name type="scientific">Crocosphaera subtropica (strain ATCC 51142 / BH68)</name>
    <name type="common">Cyanothece sp. (strain ATCC 51142)</name>
    <dbReference type="NCBI Taxonomy" id="43989"/>
    <lineage>
        <taxon>Bacteria</taxon>
        <taxon>Bacillati</taxon>
        <taxon>Cyanobacteriota</taxon>
        <taxon>Cyanophyceae</taxon>
        <taxon>Oscillatoriophycideae</taxon>
        <taxon>Chroococcales</taxon>
        <taxon>Aphanothecaceae</taxon>
        <taxon>Crocosphaera</taxon>
        <taxon>Crocosphaera subtropica</taxon>
    </lineage>
</organism>
<dbReference type="Proteomes" id="UP000001203">
    <property type="component" value="Chromosome circular"/>
</dbReference>
<dbReference type="HOGENOM" id="CLU_3355698_0_0_3"/>
<reference evidence="1 2" key="1">
    <citation type="journal article" date="2008" name="Proc. Natl. Acad. Sci. U.S.A.">
        <title>The genome of Cyanothece 51142, a unicellular diazotrophic cyanobacterium important in the marine nitrogen cycle.</title>
        <authorList>
            <person name="Welsh E.A."/>
            <person name="Liberton M."/>
            <person name="Stoeckel J."/>
            <person name="Loh T."/>
            <person name="Elvitigala T."/>
            <person name="Wang C."/>
            <person name="Wollam A."/>
            <person name="Fulton R.S."/>
            <person name="Clifton S.W."/>
            <person name="Jacobs J.M."/>
            <person name="Aurora R."/>
            <person name="Ghosh B.K."/>
            <person name="Sherman L.A."/>
            <person name="Smith R.D."/>
            <person name="Wilson R.K."/>
            <person name="Pakrasi H.B."/>
        </authorList>
    </citation>
    <scope>NUCLEOTIDE SEQUENCE [LARGE SCALE GENOMIC DNA]</scope>
    <source>
        <strain evidence="2">ATCC 51142 / BH68</strain>
    </source>
</reference>
<dbReference type="STRING" id="43989.cce_0693"/>
<name>B1WQC2_CROS5</name>
<dbReference type="KEGG" id="cyt:cce_0693"/>
<protein>
    <submittedName>
        <fullName evidence="1">Uncharacterized protein</fullName>
    </submittedName>
</protein>
<dbReference type="EMBL" id="CP000806">
    <property type="protein sequence ID" value="ACB50044.1"/>
    <property type="molecule type" value="Genomic_DNA"/>
</dbReference>
<sequence length="36" mass="4330">MFTLNIDAKNIRDKDEYSHLKTQRSGCDRLRIIKYS</sequence>
<accession>B1WQC2</accession>
<evidence type="ECO:0000313" key="1">
    <source>
        <dbReference type="EMBL" id="ACB50044.1"/>
    </source>
</evidence>
<gene>
    <name evidence="1" type="ordered locus">cce_0693</name>
</gene>
<dbReference type="AlphaFoldDB" id="B1WQC2"/>
<keyword evidence="2" id="KW-1185">Reference proteome</keyword>